<organism evidence="3 4">
    <name type="scientific">Psychrobacter alimentarius</name>
    <dbReference type="NCBI Taxonomy" id="261164"/>
    <lineage>
        <taxon>Bacteria</taxon>
        <taxon>Pseudomonadati</taxon>
        <taxon>Pseudomonadota</taxon>
        <taxon>Gammaproteobacteria</taxon>
        <taxon>Moraxellales</taxon>
        <taxon>Moraxellaceae</taxon>
        <taxon>Psychrobacter</taxon>
    </lineage>
</organism>
<sequence length="733" mass="81930">MSQPVNILNQTYARTGQSKTHNSMGMREMQARAFEKRHSQYLLIKSPPASGKSRAMMFLALDKLINQGIKKVIIAVPEMSIGKSFKSTALSDYGFFADWQVADRYNLCLNIAQSDSSKSAIFSEFLTSDVDDNSLPQVLVCTHHSFRYGFDKIIENGGSIELFNDILIGIDEFHHVSAGESNRLGAILDGIMTRTSAHIVAMTGSYFRGDSVPILSDSDEEKFDKVTYTYYEQLNGYEHLKSLGLGYHFYKKSFFDALDECLDTSKKTIIHIPNVNSLTAETDKYETVGRIIDVIGEVESRDDITGVMTIRAHDGKQLLLADLVTDDAMRANTQAYLADITSRDQMDIIIALGMAKEGFDWEYCEHVLTIGYRGSLTEVVQIIGRSTRDSAGKHHAQFTNLIAEPEADKSEVTSSVNDLLKAITLSLLMEQVLKPNINFKRRSELDILGKADLPAGTIIIDDTVNPPSDRVMKILNQDRDEILAQLAQNTENIKKYIAAETNNVETEAVSDTVIPSIIRSKYPALDTNEVRQVQEGVMQYMAINRQGGVVEGKDIPNDAVIENERCFIKQGHEYVDIATLNAERKSELNENDIIKERHLPSGAKIYDPKTKSSSSNDSNPSNGFVKVGSKFVNVNNLPIDLVKSVNPFHDAYEVLSRTVDKEVLQTINDVVHASRSTVTEAEAVLMWPKIVAFIKSKGRQPNRNSEDAIERRMTEVISYVRNQKAKREANSHD</sequence>
<evidence type="ECO:0000313" key="3">
    <source>
        <dbReference type="EMBL" id="AMT96574.1"/>
    </source>
</evidence>
<name>A0ABN4N6C1_9GAMM</name>
<dbReference type="InterPro" id="IPR027417">
    <property type="entry name" value="P-loop_NTPase"/>
</dbReference>
<feature type="region of interest" description="Disordered" evidence="1">
    <location>
        <begin position="599"/>
        <end position="621"/>
    </location>
</feature>
<dbReference type="GeneID" id="33061154"/>
<dbReference type="CDD" id="cd18785">
    <property type="entry name" value="SF2_C"/>
    <property type="match status" value="1"/>
</dbReference>
<reference evidence="3 4" key="1">
    <citation type="submission" date="2016-03" db="EMBL/GenBank/DDBJ databases">
        <title>Genome sequencing of Psychrobacter alimentarius PAMC 27889.</title>
        <authorList>
            <person name="Lee J."/>
            <person name="Kim O.-S."/>
        </authorList>
    </citation>
    <scope>NUCLEOTIDE SEQUENCE [LARGE SCALE GENOMIC DNA]</scope>
    <source>
        <strain evidence="3 4">PAMC 27889</strain>
    </source>
</reference>
<dbReference type="SUPFAM" id="SSF52540">
    <property type="entry name" value="P-loop containing nucleoside triphosphate hydrolases"/>
    <property type="match status" value="1"/>
</dbReference>
<gene>
    <name evidence="3" type="ORF">A3K91_0959</name>
</gene>
<evidence type="ECO:0000259" key="2">
    <source>
        <dbReference type="SMART" id="SM00487"/>
    </source>
</evidence>
<feature type="compositionally biased region" description="Low complexity" evidence="1">
    <location>
        <begin position="612"/>
        <end position="621"/>
    </location>
</feature>
<dbReference type="RefSeq" id="WP_208855359.1">
    <property type="nucleotide sequence ID" value="NZ_CP014945.1"/>
</dbReference>
<feature type="domain" description="Helicase ATP-binding" evidence="2">
    <location>
        <begin position="22"/>
        <end position="229"/>
    </location>
</feature>
<evidence type="ECO:0000256" key="1">
    <source>
        <dbReference type="SAM" id="MobiDB-lite"/>
    </source>
</evidence>
<dbReference type="Proteomes" id="UP000076104">
    <property type="component" value="Chromosome"/>
</dbReference>
<dbReference type="SMART" id="SM00487">
    <property type="entry name" value="DEXDc"/>
    <property type="match status" value="1"/>
</dbReference>
<proteinExistence type="predicted"/>
<dbReference type="InterPro" id="IPR014001">
    <property type="entry name" value="Helicase_ATP-bd"/>
</dbReference>
<evidence type="ECO:0000313" key="4">
    <source>
        <dbReference type="Proteomes" id="UP000076104"/>
    </source>
</evidence>
<protein>
    <recommendedName>
        <fullName evidence="2">Helicase ATP-binding domain-containing protein</fullName>
    </recommendedName>
</protein>
<keyword evidence="4" id="KW-1185">Reference proteome</keyword>
<accession>A0ABN4N6C1</accession>
<dbReference type="Gene3D" id="3.40.50.300">
    <property type="entry name" value="P-loop containing nucleotide triphosphate hydrolases"/>
    <property type="match status" value="2"/>
</dbReference>
<dbReference type="EMBL" id="CP014945">
    <property type="protein sequence ID" value="AMT96574.1"/>
    <property type="molecule type" value="Genomic_DNA"/>
</dbReference>